<protein>
    <submittedName>
        <fullName evidence="2">Uncharacterized protein</fullName>
    </submittedName>
</protein>
<organism evidence="2 3">
    <name type="scientific">Actinocorallia longicatena</name>
    <dbReference type="NCBI Taxonomy" id="111803"/>
    <lineage>
        <taxon>Bacteria</taxon>
        <taxon>Bacillati</taxon>
        <taxon>Actinomycetota</taxon>
        <taxon>Actinomycetes</taxon>
        <taxon>Streptosporangiales</taxon>
        <taxon>Thermomonosporaceae</taxon>
        <taxon>Actinocorallia</taxon>
    </lineage>
</organism>
<dbReference type="RefSeq" id="WP_344832553.1">
    <property type="nucleotide sequence ID" value="NZ_BAAAUV010000013.1"/>
</dbReference>
<feature type="transmembrane region" description="Helical" evidence="1">
    <location>
        <begin position="41"/>
        <end position="60"/>
    </location>
</feature>
<evidence type="ECO:0000313" key="3">
    <source>
        <dbReference type="Proteomes" id="UP001501237"/>
    </source>
</evidence>
<keyword evidence="1" id="KW-1133">Transmembrane helix</keyword>
<keyword evidence="1" id="KW-0472">Membrane</keyword>
<name>A0ABP6QE39_9ACTN</name>
<evidence type="ECO:0000256" key="1">
    <source>
        <dbReference type="SAM" id="Phobius"/>
    </source>
</evidence>
<gene>
    <name evidence="2" type="ORF">GCM10010468_49760</name>
</gene>
<keyword evidence="3" id="KW-1185">Reference proteome</keyword>
<dbReference type="InterPro" id="IPR056964">
    <property type="entry name" value="Phage_holin"/>
</dbReference>
<evidence type="ECO:0000313" key="2">
    <source>
        <dbReference type="EMBL" id="GAA3223312.1"/>
    </source>
</evidence>
<dbReference type="Pfam" id="PF23778">
    <property type="entry name" value="Phage_holin_2"/>
    <property type="match status" value="1"/>
</dbReference>
<dbReference type="EMBL" id="BAAAUV010000013">
    <property type="protein sequence ID" value="GAA3223312.1"/>
    <property type="molecule type" value="Genomic_DNA"/>
</dbReference>
<sequence>MNLLRLIGDVAAFVSAGSGIVFCAAYAVTAPWWKSDEGRHLMTFTALLSIAFSWISYRVIVATATLSPGEALSRAAVYSALAAGMVWRLALLWRRQIGPGLRRRRP</sequence>
<reference evidence="3" key="1">
    <citation type="journal article" date="2019" name="Int. J. Syst. Evol. Microbiol.">
        <title>The Global Catalogue of Microorganisms (GCM) 10K type strain sequencing project: providing services to taxonomists for standard genome sequencing and annotation.</title>
        <authorList>
            <consortium name="The Broad Institute Genomics Platform"/>
            <consortium name="The Broad Institute Genome Sequencing Center for Infectious Disease"/>
            <person name="Wu L."/>
            <person name="Ma J."/>
        </authorList>
    </citation>
    <scope>NUCLEOTIDE SEQUENCE [LARGE SCALE GENOMIC DNA]</scope>
    <source>
        <strain evidence="3">JCM 9377</strain>
    </source>
</reference>
<keyword evidence="1" id="KW-0812">Transmembrane</keyword>
<feature type="transmembrane region" description="Helical" evidence="1">
    <location>
        <begin position="72"/>
        <end position="93"/>
    </location>
</feature>
<proteinExistence type="predicted"/>
<accession>A0ABP6QE39</accession>
<dbReference type="Proteomes" id="UP001501237">
    <property type="component" value="Unassembled WGS sequence"/>
</dbReference>
<comment type="caution">
    <text evidence="2">The sequence shown here is derived from an EMBL/GenBank/DDBJ whole genome shotgun (WGS) entry which is preliminary data.</text>
</comment>
<feature type="transmembrane region" description="Helical" evidence="1">
    <location>
        <begin position="6"/>
        <end position="29"/>
    </location>
</feature>